<dbReference type="InterPro" id="IPR004155">
    <property type="entry name" value="PBS_lyase_HEAT"/>
</dbReference>
<name>A0A7W1XRC0_9BACL</name>
<reference evidence="10 11" key="1">
    <citation type="submission" date="2020-07" db="EMBL/GenBank/DDBJ databases">
        <title>Thermoactinomyces phylogeny.</title>
        <authorList>
            <person name="Dunlap C."/>
        </authorList>
    </citation>
    <scope>NUCLEOTIDE SEQUENCE [LARGE SCALE GENOMIC DNA]</scope>
    <source>
        <strain evidence="10 11">AMNI-1</strain>
    </source>
</reference>
<dbReference type="InterPro" id="IPR013542">
    <property type="entry name" value="QueG_DUF1730"/>
</dbReference>
<comment type="caution">
    <text evidence="10">The sequence shown here is derived from an EMBL/GenBank/DDBJ whole genome shotgun (WGS) entry which is preliminary data.</text>
</comment>
<dbReference type="Gene3D" id="1.25.10.10">
    <property type="entry name" value="Leucine-rich Repeat Variant"/>
    <property type="match status" value="1"/>
</dbReference>
<evidence type="ECO:0000313" key="11">
    <source>
        <dbReference type="Proteomes" id="UP000538292"/>
    </source>
</evidence>
<dbReference type="PROSITE" id="PS00198">
    <property type="entry name" value="4FE4S_FER_1"/>
    <property type="match status" value="1"/>
</dbReference>
<keyword evidence="8" id="KW-0411">Iron-sulfur</keyword>
<evidence type="ECO:0000313" key="10">
    <source>
        <dbReference type="EMBL" id="MBA4601878.1"/>
    </source>
</evidence>
<evidence type="ECO:0000259" key="9">
    <source>
        <dbReference type="PROSITE" id="PS51379"/>
    </source>
</evidence>
<evidence type="ECO:0000256" key="6">
    <source>
        <dbReference type="ARBA" id="ARBA00023002"/>
    </source>
</evidence>
<dbReference type="GO" id="GO:0051539">
    <property type="term" value="F:4 iron, 4 sulfur cluster binding"/>
    <property type="evidence" value="ECO:0007669"/>
    <property type="project" value="UniProtKB-KW"/>
</dbReference>
<evidence type="ECO:0000256" key="4">
    <source>
        <dbReference type="ARBA" id="ARBA00022723"/>
    </source>
</evidence>
<dbReference type="SUPFAM" id="SSF46548">
    <property type="entry name" value="alpha-helical ferredoxin"/>
    <property type="match status" value="1"/>
</dbReference>
<sequence length="388" mass="43102">MSRVKPEELKQRLKQKAKEIGIDKIGIASADPFAGLKERLKESQAKGYASGFEKPDVDERVDPCLSLSRAKSIIAIALAYPSRLKNPPCSEEGAYRGIFCRASWGEDYHHVLKERLSILETALKEWVPDARTMIMVDTGALSDRAVAERAGIGWVGKNTALITDEFGSWVYLGEMITDVYLPPDESEKKGCGDCTRCLEACPTGALVQPGQLNAQSCLAFLTQTKNFLPDPYRNKIGNRLYGCDTCQIVCPKNRKVDFDHQQEFRPEPDKVKPLLKPLLSISNREFQEKYGKMAGSWRGKKPIQRNAILALAHFRDQSSVPDLTLLLFGDPRPVIRGTAAWALGKIGGNEAKEALLKARDRESDSDVLGEIEKGLKFFMNNGEAKSRG</sequence>
<dbReference type="GO" id="GO:0046872">
    <property type="term" value="F:metal ion binding"/>
    <property type="evidence" value="ECO:0007669"/>
    <property type="project" value="UniProtKB-KW"/>
</dbReference>
<dbReference type="InterPro" id="IPR011989">
    <property type="entry name" value="ARM-like"/>
</dbReference>
<evidence type="ECO:0000256" key="2">
    <source>
        <dbReference type="ARBA" id="ARBA00022490"/>
    </source>
</evidence>
<keyword evidence="5" id="KW-0671">Queuosine biosynthesis</keyword>
<dbReference type="GO" id="GO:0052693">
    <property type="term" value="F:epoxyqueuosine reductase activity"/>
    <property type="evidence" value="ECO:0007669"/>
    <property type="project" value="UniProtKB-EC"/>
</dbReference>
<evidence type="ECO:0000256" key="7">
    <source>
        <dbReference type="ARBA" id="ARBA00023004"/>
    </source>
</evidence>
<keyword evidence="6 10" id="KW-0560">Oxidoreductase</keyword>
<evidence type="ECO:0000256" key="3">
    <source>
        <dbReference type="ARBA" id="ARBA00022694"/>
    </source>
</evidence>
<dbReference type="EMBL" id="JACEOL010000018">
    <property type="protein sequence ID" value="MBA4601878.1"/>
    <property type="molecule type" value="Genomic_DNA"/>
</dbReference>
<dbReference type="Pfam" id="PF13646">
    <property type="entry name" value="HEAT_2"/>
    <property type="match status" value="1"/>
</dbReference>
<dbReference type="EC" id="1.17.99.6" evidence="10"/>
<dbReference type="PANTHER" id="PTHR30002:SF4">
    <property type="entry name" value="EPOXYQUEUOSINE REDUCTASE"/>
    <property type="match status" value="1"/>
</dbReference>
<dbReference type="SUPFAM" id="SSF48371">
    <property type="entry name" value="ARM repeat"/>
    <property type="match status" value="1"/>
</dbReference>
<keyword evidence="1" id="KW-0004">4Fe-4S</keyword>
<keyword evidence="2" id="KW-0963">Cytoplasm</keyword>
<dbReference type="GO" id="GO:0008616">
    <property type="term" value="P:tRNA queuosine(34) biosynthetic process"/>
    <property type="evidence" value="ECO:0007669"/>
    <property type="project" value="UniProtKB-KW"/>
</dbReference>
<dbReference type="Proteomes" id="UP000538292">
    <property type="component" value="Unassembled WGS sequence"/>
</dbReference>
<evidence type="ECO:0000256" key="5">
    <source>
        <dbReference type="ARBA" id="ARBA00022785"/>
    </source>
</evidence>
<dbReference type="InterPro" id="IPR016024">
    <property type="entry name" value="ARM-type_fold"/>
</dbReference>
<feature type="domain" description="4Fe-4S ferredoxin-type" evidence="9">
    <location>
        <begin position="181"/>
        <end position="211"/>
    </location>
</feature>
<dbReference type="Pfam" id="PF13484">
    <property type="entry name" value="Fer4_16"/>
    <property type="match status" value="1"/>
</dbReference>
<dbReference type="InterPro" id="IPR004453">
    <property type="entry name" value="QueG"/>
</dbReference>
<evidence type="ECO:0000256" key="8">
    <source>
        <dbReference type="ARBA" id="ARBA00023014"/>
    </source>
</evidence>
<dbReference type="FunFam" id="3.30.70.20:FF:000037">
    <property type="entry name" value="Epoxyqueuosine reductase"/>
    <property type="match status" value="1"/>
</dbReference>
<dbReference type="PANTHER" id="PTHR30002">
    <property type="entry name" value="EPOXYQUEUOSINE REDUCTASE"/>
    <property type="match status" value="1"/>
</dbReference>
<dbReference type="InterPro" id="IPR017900">
    <property type="entry name" value="4Fe4S_Fe_S_CS"/>
</dbReference>
<dbReference type="SMART" id="SM00567">
    <property type="entry name" value="EZ_HEAT"/>
    <property type="match status" value="2"/>
</dbReference>
<gene>
    <name evidence="10" type="primary">queG</name>
    <name evidence="10" type="ORF">H2C83_05975</name>
</gene>
<keyword evidence="7" id="KW-0408">Iron</keyword>
<dbReference type="PROSITE" id="PS51379">
    <property type="entry name" value="4FE4S_FER_2"/>
    <property type="match status" value="1"/>
</dbReference>
<proteinExistence type="predicted"/>
<accession>A0A7W1XRC0</accession>
<organism evidence="10 11">
    <name type="scientific">Thermoactinomyces mirandus</name>
    <dbReference type="NCBI Taxonomy" id="2756294"/>
    <lineage>
        <taxon>Bacteria</taxon>
        <taxon>Bacillati</taxon>
        <taxon>Bacillota</taxon>
        <taxon>Bacilli</taxon>
        <taxon>Bacillales</taxon>
        <taxon>Thermoactinomycetaceae</taxon>
        <taxon>Thermoactinomyces</taxon>
    </lineage>
</organism>
<dbReference type="NCBIfam" id="TIGR00276">
    <property type="entry name" value="tRNA epoxyqueuosine(34) reductase QueG"/>
    <property type="match status" value="1"/>
</dbReference>
<dbReference type="InterPro" id="IPR017896">
    <property type="entry name" value="4Fe4S_Fe-S-bd"/>
</dbReference>
<keyword evidence="4" id="KW-0479">Metal-binding</keyword>
<keyword evidence="11" id="KW-1185">Reference proteome</keyword>
<protein>
    <submittedName>
        <fullName evidence="10">tRNA epoxyqueuosine(34) reductase QueG</fullName>
        <ecNumber evidence="10">1.17.99.6</ecNumber>
    </submittedName>
</protein>
<keyword evidence="3" id="KW-0819">tRNA processing</keyword>
<evidence type="ECO:0000256" key="1">
    <source>
        <dbReference type="ARBA" id="ARBA00022485"/>
    </source>
</evidence>
<dbReference type="Pfam" id="PF08331">
    <property type="entry name" value="QueG_DUF1730"/>
    <property type="match status" value="1"/>
</dbReference>
<dbReference type="AlphaFoldDB" id="A0A7W1XRC0"/>